<name>A0ABZ2H0G1_9GAMM</name>
<dbReference type="GO" id="GO:0004731">
    <property type="term" value="F:purine-nucleoside phosphorylase activity"/>
    <property type="evidence" value="ECO:0007669"/>
    <property type="project" value="UniProtKB-EC"/>
</dbReference>
<proteinExistence type="inferred from homology"/>
<gene>
    <name evidence="8" type="ORF">RQL39_00560</name>
</gene>
<keyword evidence="6" id="KW-1133">Transmembrane helix</keyword>
<evidence type="ECO:0000256" key="5">
    <source>
        <dbReference type="PIRNR" id="PIRNR000477"/>
    </source>
</evidence>
<dbReference type="Gene3D" id="3.40.50.1580">
    <property type="entry name" value="Nucleoside phosphorylase domain"/>
    <property type="match status" value="1"/>
</dbReference>
<reference evidence="8" key="1">
    <citation type="submission" date="2023-09" db="EMBL/GenBank/DDBJ databases">
        <title>Genomes of two closely related lineages of the louse Polyplax serrata with different host specificities.</title>
        <authorList>
            <person name="Martinu J."/>
            <person name="Tarabai H."/>
            <person name="Stefka J."/>
            <person name="Hypsa V."/>
        </authorList>
    </citation>
    <scope>NUCLEOTIDE SEQUENCE [LARGE SCALE GENOMIC DNA]</scope>
    <source>
        <strain evidence="8">98ZLc_SE</strain>
    </source>
</reference>
<organism evidence="8 9">
    <name type="scientific">Candidatus Legionella polyplacis</name>
    <dbReference type="NCBI Taxonomy" id="2005262"/>
    <lineage>
        <taxon>Bacteria</taxon>
        <taxon>Pseudomonadati</taxon>
        <taxon>Pseudomonadota</taxon>
        <taxon>Gammaproteobacteria</taxon>
        <taxon>Legionellales</taxon>
        <taxon>Legionellaceae</taxon>
        <taxon>Legionella</taxon>
    </lineage>
</organism>
<evidence type="ECO:0000256" key="3">
    <source>
        <dbReference type="ARBA" id="ARBA00022676"/>
    </source>
</evidence>
<keyword evidence="6" id="KW-0812">Transmembrane</keyword>
<accession>A0ABZ2H0G1</accession>
<evidence type="ECO:0000256" key="4">
    <source>
        <dbReference type="ARBA" id="ARBA00022679"/>
    </source>
</evidence>
<feature type="domain" description="Nucleoside phosphorylase" evidence="7">
    <location>
        <begin position="27"/>
        <end position="273"/>
    </location>
</feature>
<evidence type="ECO:0000256" key="1">
    <source>
        <dbReference type="ARBA" id="ARBA00005058"/>
    </source>
</evidence>
<dbReference type="EC" id="2.4.2.1" evidence="5"/>
<comment type="similarity">
    <text evidence="2 5">Belongs to the PNP/MTAP phosphorylase family.</text>
</comment>
<evidence type="ECO:0000313" key="9">
    <source>
        <dbReference type="Proteomes" id="UP001368618"/>
    </source>
</evidence>
<dbReference type="InterPro" id="IPR000845">
    <property type="entry name" value="Nucleoside_phosphorylase_d"/>
</dbReference>
<feature type="transmembrane region" description="Helical" evidence="6">
    <location>
        <begin position="21"/>
        <end position="42"/>
    </location>
</feature>
<dbReference type="NCBIfam" id="NF006054">
    <property type="entry name" value="PRK08202.1"/>
    <property type="match status" value="1"/>
</dbReference>
<keyword evidence="9" id="KW-1185">Reference proteome</keyword>
<evidence type="ECO:0000259" key="7">
    <source>
        <dbReference type="Pfam" id="PF01048"/>
    </source>
</evidence>
<dbReference type="EMBL" id="CP135137">
    <property type="protein sequence ID" value="WWR11650.1"/>
    <property type="molecule type" value="Genomic_DNA"/>
</dbReference>
<dbReference type="SUPFAM" id="SSF53167">
    <property type="entry name" value="Purine and uridine phosphorylases"/>
    <property type="match status" value="1"/>
</dbReference>
<evidence type="ECO:0000256" key="2">
    <source>
        <dbReference type="ARBA" id="ARBA00006751"/>
    </source>
</evidence>
<evidence type="ECO:0000256" key="6">
    <source>
        <dbReference type="SAM" id="Phobius"/>
    </source>
</evidence>
<dbReference type="InterPro" id="IPR011268">
    <property type="entry name" value="Purine_phosphorylase"/>
</dbReference>
<keyword evidence="6" id="KW-0472">Membrane</keyword>
<dbReference type="CDD" id="cd09009">
    <property type="entry name" value="PNP-EcPNPII_like"/>
    <property type="match status" value="1"/>
</dbReference>
<dbReference type="PIRSF" id="PIRSF000477">
    <property type="entry name" value="PurNPase"/>
    <property type="match status" value="1"/>
</dbReference>
<dbReference type="InterPro" id="IPR035994">
    <property type="entry name" value="Nucleoside_phosphorylase_sf"/>
</dbReference>
<comment type="pathway">
    <text evidence="1 5">Purine metabolism; purine nucleoside salvage.</text>
</comment>
<protein>
    <recommendedName>
        <fullName evidence="5">Purine nucleoside phosphorylase</fullName>
        <ecNumber evidence="5">2.4.2.1</ecNumber>
    </recommendedName>
    <alternativeName>
        <fullName evidence="5">Inosine-guanosine phosphorylase</fullName>
    </alternativeName>
</protein>
<dbReference type="Pfam" id="PF01048">
    <property type="entry name" value="PNP_UDP_1"/>
    <property type="match status" value="1"/>
</dbReference>
<dbReference type="PANTHER" id="PTHR11904">
    <property type="entry name" value="METHYLTHIOADENOSINE/PURINE NUCLEOSIDE PHOSPHORYLASE"/>
    <property type="match status" value="1"/>
</dbReference>
<keyword evidence="3 5" id="KW-0328">Glycosyltransferase</keyword>
<dbReference type="Proteomes" id="UP001368618">
    <property type="component" value="Chromosome"/>
</dbReference>
<evidence type="ECO:0000313" key="8">
    <source>
        <dbReference type="EMBL" id="WWR11650.1"/>
    </source>
</evidence>
<keyword evidence="4 5" id="KW-0808">Transferase</keyword>
<dbReference type="RefSeq" id="WP_100114677.1">
    <property type="nucleotide sequence ID" value="NZ_CP021497.1"/>
</dbReference>
<dbReference type="PANTHER" id="PTHR11904:SF9">
    <property type="entry name" value="PURINE NUCLEOSIDE PHOSPHORYLASE-RELATED"/>
    <property type="match status" value="1"/>
</dbReference>
<dbReference type="NCBIfam" id="TIGR01697">
    <property type="entry name" value="PNPH-PUNA-XAPA"/>
    <property type="match status" value="1"/>
</dbReference>
<comment type="function">
    <text evidence="5">The purine nucleoside phosphorylases catalyze the phosphorolytic breakdown of the N-glycosidic bond in the beta-(deoxy)ribonucleoside molecules, with the formation of the corresponding free purine bases and pentose-1-phosphate.</text>
</comment>
<sequence>MQKKKITLAHISTKKIKKKNPYFKPIIGIILGSGLGNLSSMLSNTILIKYKDLPGFPNCTVNGHNGNLILGNISGKDVVCLQGRSHSYEGTNFHTMKTYVRTLKLLGCQYFLCTNASGSLKKKIKPGEIMILTDHINMQPNNPLVGINDEEFGPRFLSLNNLYDTKLKEKMLIIAKKENIILHQGVYISVLGPNYETAAEIKAFKILGGDAIGMSTIPEVLLAKHCGMKIIAIAGITNYATGIVSTNHTHETVLAMASKIEKKLNKLIKKFIEELLY</sequence>